<dbReference type="OrthoDB" id="4772335at2"/>
<dbReference type="SUPFAM" id="SSF55136">
    <property type="entry name" value="Probable bacterial effector-binding domain"/>
    <property type="match status" value="1"/>
</dbReference>
<dbReference type="Pfam" id="PF06445">
    <property type="entry name" value="GyrI-like"/>
    <property type="match status" value="1"/>
</dbReference>
<evidence type="ECO:0000313" key="2">
    <source>
        <dbReference type="EMBL" id="BBF82537.1"/>
    </source>
</evidence>
<dbReference type="InterPro" id="IPR029442">
    <property type="entry name" value="GyrI-like"/>
</dbReference>
<dbReference type="InterPro" id="IPR008319">
    <property type="entry name" value="GyrI-like_CCH_Lin2189-like"/>
</dbReference>
<reference evidence="3" key="2">
    <citation type="journal article" date="2017" name="Plant Physiol. Biochem.">
        <title>Differential oxidative and antioxidative response of duckweed Lemna minor toward plant growth promoting/inhibiting bacteria.</title>
        <authorList>
            <person name="Ishizawa H."/>
            <person name="Kuroda M."/>
            <person name="Morikawa M."/>
            <person name="Ike M."/>
        </authorList>
    </citation>
    <scope>NUCLEOTIDE SEQUENCE [LARGE SCALE GENOMIC DNA]</scope>
    <source>
        <strain evidence="3">M6</strain>
    </source>
</reference>
<accession>A0A3G9G6T5</accession>
<dbReference type="Proteomes" id="UP000278756">
    <property type="component" value="Chromosome 2"/>
</dbReference>
<dbReference type="PIRSF" id="PIRSF031644">
    <property type="entry name" value="UCP031644"/>
    <property type="match status" value="1"/>
</dbReference>
<protein>
    <recommendedName>
        <fullName evidence="1">GyrI-like small molecule binding domain-containing protein</fullName>
    </recommendedName>
</protein>
<dbReference type="AlphaFoldDB" id="A0A3G9G6T5"/>
<gene>
    <name evidence="2" type="ORF">EM6_3178</name>
</gene>
<reference evidence="3" key="1">
    <citation type="journal article" date="2017" name="Biotechnol. Biofuels">
        <title>Evaluation of environmental bacterial communities as a factor affecting the growth of duckweed Lemna minor.</title>
        <authorList>
            <person name="Ishizawa H."/>
            <person name="Kuroda M."/>
            <person name="Morikawa M."/>
            <person name="Ike M."/>
        </authorList>
    </citation>
    <scope>NUCLEOTIDE SEQUENCE [LARGE SCALE GENOMIC DNA]</scope>
    <source>
        <strain evidence="3">M6</strain>
    </source>
</reference>
<dbReference type="InterPro" id="IPR011256">
    <property type="entry name" value="Reg_factor_effector_dom_sf"/>
</dbReference>
<dbReference type="RefSeq" id="WP_126424118.1">
    <property type="nucleotide sequence ID" value="NZ_AP018828.1"/>
</dbReference>
<evidence type="ECO:0000259" key="1">
    <source>
        <dbReference type="Pfam" id="PF06445"/>
    </source>
</evidence>
<sequence>MRKVDLKRERKPLYTAPAGQFVLIDVPPLPFLMIDGHGDPNSDGFAEAMQALFSVAYGLKFMSKVECDLDYSVPPMEGLWWADRFERFYDRDKDLWSWRIMVPQPDAITPDMFARAVVGAGRKGKGGTALGRLRLDTWAEGLSVQTLHVGSYDDEGPLIARLHQWIADNGLSETGHHHEIYLSDPRRTAPEKLKTLLRQPVRRI</sequence>
<organism evidence="2 3">
    <name type="scientific">Asticcacaulis excentricus</name>
    <dbReference type="NCBI Taxonomy" id="78587"/>
    <lineage>
        <taxon>Bacteria</taxon>
        <taxon>Pseudomonadati</taxon>
        <taxon>Pseudomonadota</taxon>
        <taxon>Alphaproteobacteria</taxon>
        <taxon>Caulobacterales</taxon>
        <taxon>Caulobacteraceae</taxon>
        <taxon>Asticcacaulis</taxon>
    </lineage>
</organism>
<dbReference type="Gene3D" id="3.20.80.10">
    <property type="entry name" value="Regulatory factor, effector binding domain"/>
    <property type="match status" value="1"/>
</dbReference>
<feature type="domain" description="GyrI-like small molecule binding" evidence="1">
    <location>
        <begin position="23"/>
        <end position="201"/>
    </location>
</feature>
<proteinExistence type="predicted"/>
<dbReference type="EMBL" id="AP018828">
    <property type="protein sequence ID" value="BBF82537.1"/>
    <property type="molecule type" value="Genomic_DNA"/>
</dbReference>
<evidence type="ECO:0000313" key="3">
    <source>
        <dbReference type="Proteomes" id="UP000278756"/>
    </source>
</evidence>
<name>A0A3G9G6T5_9CAUL</name>